<sequence length="237" mass="26986">EDQEIINWTSPLNFFPHQADILGSRQPGTGDWLLQESLFKQCKVCEIQALWCCGMPGAGKTVLACKAGVAVLYLDHRATETQSPTNLLAALWHQLACEGPVLSRVHDIYKRHHPRGKRPSLEEIDCVLCSVISESHCVFIVVDALDEYPEGRWNTLLHNLWNLGPPVRLMLTSRPHINIDHIILNIESLDVRANEEDIHKYLVEQIQESDRLSRHIQKSPILRDLIEDKIVKRSDGI</sequence>
<feature type="non-terminal residue" evidence="3">
    <location>
        <position position="1"/>
    </location>
</feature>
<dbReference type="Gene3D" id="3.40.50.300">
    <property type="entry name" value="P-loop containing nucleotide triphosphate hydrolases"/>
    <property type="match status" value="1"/>
</dbReference>
<name>A0AAD6X6F4_9AGAR</name>
<protein>
    <recommendedName>
        <fullName evidence="2">Nephrocystin 3-like N-terminal domain-containing protein</fullName>
    </recommendedName>
</protein>
<keyword evidence="1" id="KW-0677">Repeat</keyword>
<dbReference type="Proteomes" id="UP001218188">
    <property type="component" value="Unassembled WGS sequence"/>
</dbReference>
<proteinExistence type="predicted"/>
<dbReference type="PANTHER" id="PTHR10039:SF15">
    <property type="entry name" value="NACHT DOMAIN-CONTAINING PROTEIN"/>
    <property type="match status" value="1"/>
</dbReference>
<reference evidence="3" key="1">
    <citation type="submission" date="2023-03" db="EMBL/GenBank/DDBJ databases">
        <title>Massive genome expansion in bonnet fungi (Mycena s.s.) driven by repeated elements and novel gene families across ecological guilds.</title>
        <authorList>
            <consortium name="Lawrence Berkeley National Laboratory"/>
            <person name="Harder C.B."/>
            <person name="Miyauchi S."/>
            <person name="Viragh M."/>
            <person name="Kuo A."/>
            <person name="Thoen E."/>
            <person name="Andreopoulos B."/>
            <person name="Lu D."/>
            <person name="Skrede I."/>
            <person name="Drula E."/>
            <person name="Henrissat B."/>
            <person name="Morin E."/>
            <person name="Kohler A."/>
            <person name="Barry K."/>
            <person name="LaButti K."/>
            <person name="Morin E."/>
            <person name="Salamov A."/>
            <person name="Lipzen A."/>
            <person name="Mereny Z."/>
            <person name="Hegedus B."/>
            <person name="Baldrian P."/>
            <person name="Stursova M."/>
            <person name="Weitz H."/>
            <person name="Taylor A."/>
            <person name="Grigoriev I.V."/>
            <person name="Nagy L.G."/>
            <person name="Martin F."/>
            <person name="Kauserud H."/>
        </authorList>
    </citation>
    <scope>NUCLEOTIDE SEQUENCE</scope>
    <source>
        <strain evidence="3">CBHHK200</strain>
    </source>
</reference>
<dbReference type="EMBL" id="JARJCM010000041">
    <property type="protein sequence ID" value="KAJ7036681.1"/>
    <property type="molecule type" value="Genomic_DNA"/>
</dbReference>
<comment type="caution">
    <text evidence="3">The sequence shown here is derived from an EMBL/GenBank/DDBJ whole genome shotgun (WGS) entry which is preliminary data.</text>
</comment>
<dbReference type="Pfam" id="PF24883">
    <property type="entry name" value="NPHP3_N"/>
    <property type="match status" value="1"/>
</dbReference>
<keyword evidence="4" id="KW-1185">Reference proteome</keyword>
<dbReference type="InterPro" id="IPR056884">
    <property type="entry name" value="NPHP3-like_N"/>
</dbReference>
<organism evidence="3 4">
    <name type="scientific">Mycena alexandri</name>
    <dbReference type="NCBI Taxonomy" id="1745969"/>
    <lineage>
        <taxon>Eukaryota</taxon>
        <taxon>Fungi</taxon>
        <taxon>Dikarya</taxon>
        <taxon>Basidiomycota</taxon>
        <taxon>Agaricomycotina</taxon>
        <taxon>Agaricomycetes</taxon>
        <taxon>Agaricomycetidae</taxon>
        <taxon>Agaricales</taxon>
        <taxon>Marasmiineae</taxon>
        <taxon>Mycenaceae</taxon>
        <taxon>Mycena</taxon>
    </lineage>
</organism>
<dbReference type="SUPFAM" id="SSF52540">
    <property type="entry name" value="P-loop containing nucleoside triphosphate hydrolases"/>
    <property type="match status" value="1"/>
</dbReference>
<evidence type="ECO:0000259" key="2">
    <source>
        <dbReference type="Pfam" id="PF24883"/>
    </source>
</evidence>
<dbReference type="InterPro" id="IPR027417">
    <property type="entry name" value="P-loop_NTPase"/>
</dbReference>
<evidence type="ECO:0000313" key="4">
    <source>
        <dbReference type="Proteomes" id="UP001218188"/>
    </source>
</evidence>
<dbReference type="AlphaFoldDB" id="A0AAD6X6F4"/>
<gene>
    <name evidence="3" type="ORF">C8F04DRAFT_877461</name>
</gene>
<feature type="domain" description="Nephrocystin 3-like N-terminal" evidence="2">
    <location>
        <begin position="28"/>
        <end position="174"/>
    </location>
</feature>
<feature type="non-terminal residue" evidence="3">
    <location>
        <position position="237"/>
    </location>
</feature>
<dbReference type="PANTHER" id="PTHR10039">
    <property type="entry name" value="AMELOGENIN"/>
    <property type="match status" value="1"/>
</dbReference>
<evidence type="ECO:0000256" key="1">
    <source>
        <dbReference type="ARBA" id="ARBA00022737"/>
    </source>
</evidence>
<evidence type="ECO:0000313" key="3">
    <source>
        <dbReference type="EMBL" id="KAJ7036681.1"/>
    </source>
</evidence>
<accession>A0AAD6X6F4</accession>